<organism evidence="4">
    <name type="scientific">Blastobotrys adeninivorans</name>
    <name type="common">Yeast</name>
    <name type="synonym">Arxula adeninivorans</name>
    <dbReference type="NCBI Taxonomy" id="409370"/>
    <lineage>
        <taxon>Eukaryota</taxon>
        <taxon>Fungi</taxon>
        <taxon>Dikarya</taxon>
        <taxon>Ascomycota</taxon>
        <taxon>Saccharomycotina</taxon>
        <taxon>Dipodascomycetes</taxon>
        <taxon>Dipodascales</taxon>
        <taxon>Trichomonascaceae</taxon>
        <taxon>Blastobotrys</taxon>
    </lineage>
</organism>
<name>A0A060TIV3_BLAAD</name>
<dbReference type="PANTHER" id="PTHR46118">
    <property type="entry name" value="PROTEIN ABHD11"/>
    <property type="match status" value="1"/>
</dbReference>
<dbReference type="PANTHER" id="PTHR46118:SF4">
    <property type="entry name" value="PROTEIN ABHD11"/>
    <property type="match status" value="1"/>
</dbReference>
<dbReference type="AlphaFoldDB" id="A0A060TIV3"/>
<comment type="similarity">
    <text evidence="1">Belongs to the AB hydrolase superfamily.</text>
</comment>
<dbReference type="InterPro" id="IPR029058">
    <property type="entry name" value="AB_hydrolase_fold"/>
</dbReference>
<dbReference type="PhylomeDB" id="A0A060TIV3"/>
<reference evidence="4" key="1">
    <citation type="submission" date="2014-02" db="EMBL/GenBank/DDBJ databases">
        <authorList>
            <person name="Genoscope - CEA"/>
        </authorList>
    </citation>
    <scope>NUCLEOTIDE SEQUENCE</scope>
    <source>
        <strain evidence="4">LS3</strain>
    </source>
</reference>
<dbReference type="Pfam" id="PF00561">
    <property type="entry name" value="Abhydrolase_1"/>
    <property type="match status" value="1"/>
</dbReference>
<evidence type="ECO:0000259" key="3">
    <source>
        <dbReference type="Pfam" id="PF00561"/>
    </source>
</evidence>
<evidence type="ECO:0000313" key="4">
    <source>
        <dbReference type="EMBL" id="CDP38737.1"/>
    </source>
</evidence>
<dbReference type="ESTHER" id="blaad-a0a060tiv3">
    <property type="family name" value="ABHD11-Acetyl_transferase"/>
</dbReference>
<dbReference type="EMBL" id="HG937694">
    <property type="protein sequence ID" value="CDP38737.1"/>
    <property type="molecule type" value="Genomic_DNA"/>
</dbReference>
<proteinExistence type="inferred from homology"/>
<dbReference type="GO" id="GO:0052689">
    <property type="term" value="F:carboxylic ester hydrolase activity"/>
    <property type="evidence" value="ECO:0007669"/>
    <property type="project" value="TreeGrafter"/>
</dbReference>
<dbReference type="FunFam" id="3.40.50.1820:FF:000039">
    <property type="entry name" value="Esterase ybfF"/>
    <property type="match status" value="1"/>
</dbReference>
<dbReference type="InterPro" id="IPR000073">
    <property type="entry name" value="AB_hydrolase_1"/>
</dbReference>
<accession>A0A060TIV3</accession>
<dbReference type="Gene3D" id="3.40.50.1820">
    <property type="entry name" value="alpha/beta hydrolase"/>
    <property type="match status" value="1"/>
</dbReference>
<reference evidence="4" key="2">
    <citation type="submission" date="2014-06" db="EMBL/GenBank/DDBJ databases">
        <title>The complete genome of Blastobotrys (Arxula) adeninivorans LS3 - a yeast of biotechnological interest.</title>
        <authorList>
            <person name="Kunze G."/>
            <person name="Gaillardin C."/>
            <person name="Czernicka M."/>
            <person name="Durrens P."/>
            <person name="Martin T."/>
            <person name="Boer E."/>
            <person name="Gabaldon T."/>
            <person name="Cruz J."/>
            <person name="Talla E."/>
            <person name="Marck C."/>
            <person name="Goffeau A."/>
            <person name="Barbe V."/>
            <person name="Baret P."/>
            <person name="Baronian K."/>
            <person name="Beier S."/>
            <person name="Bleykasten C."/>
            <person name="Bode R."/>
            <person name="Casaregola S."/>
            <person name="Despons L."/>
            <person name="Fairhead C."/>
            <person name="Giersberg M."/>
            <person name="Gierski P."/>
            <person name="Hahnel U."/>
            <person name="Hartmann A."/>
            <person name="Jankowska D."/>
            <person name="Jubin C."/>
            <person name="Jung P."/>
            <person name="Lafontaine I."/>
            <person name="Leh-Louis V."/>
            <person name="Lemaire M."/>
            <person name="Marcet-Houben M."/>
            <person name="Mascher M."/>
            <person name="Morel G."/>
            <person name="Richard G.-F."/>
            <person name="Riechen J."/>
            <person name="Sacerdot C."/>
            <person name="Sarkar A."/>
            <person name="Savel G."/>
            <person name="Schacherer J."/>
            <person name="Sherman D."/>
            <person name="Straub M.-L."/>
            <person name="Stein N."/>
            <person name="Thierry A."/>
            <person name="Trautwein-Schult A."/>
            <person name="Westhof E."/>
            <person name="Worch S."/>
            <person name="Dujon B."/>
            <person name="Souciet J.-L."/>
            <person name="Wincker P."/>
            <person name="Scholz U."/>
            <person name="Neuveglise N."/>
        </authorList>
    </citation>
    <scope>NUCLEOTIDE SEQUENCE</scope>
    <source>
        <strain evidence="4">LS3</strain>
    </source>
</reference>
<protein>
    <submittedName>
        <fullName evidence="4">ARAD1D41338p</fullName>
    </submittedName>
</protein>
<evidence type="ECO:0000256" key="1">
    <source>
        <dbReference type="ARBA" id="ARBA00008645"/>
    </source>
</evidence>
<evidence type="ECO:0000256" key="2">
    <source>
        <dbReference type="ARBA" id="ARBA00022801"/>
    </source>
</evidence>
<sequence>MLATQQLRMGYRSLLRPATFCGRTGHAIRLYSSSGASDGSLTLAYDRYDPKGVTPKGEPIVFVHGIFGSKVNNRTVSKVLARDLQKSVFCIDLRNHGDSPHNPRHDYNALAEDVENFINEHKLGPSILIGHSMGAKAVMGVALRKPDLVRAVIPVDNAPIDAKLSSSFWRYVRAMKKIADAEVTNQKEAYKIMAEEEESLPVQQFLLSNMRKKDGVYKFRVPLDILGKSLDNMAEFPFSKDSRYTGPALFIRGTKSTYVTDEAYSAIAHYFPCFVLKDVEAGHWLISEKPQDFLDITREFIAGLDA</sequence>
<dbReference type="SUPFAM" id="SSF53474">
    <property type="entry name" value="alpha/beta-Hydrolases"/>
    <property type="match status" value="1"/>
</dbReference>
<gene>
    <name evidence="4" type="ORF">GNLVRS02_ARAD1D41338g</name>
</gene>
<keyword evidence="2" id="KW-0378">Hydrolase</keyword>
<feature type="domain" description="AB hydrolase-1" evidence="3">
    <location>
        <begin position="59"/>
        <end position="290"/>
    </location>
</feature>
<dbReference type="GO" id="GO:0005739">
    <property type="term" value="C:mitochondrion"/>
    <property type="evidence" value="ECO:0007669"/>
    <property type="project" value="TreeGrafter"/>
</dbReference>